<dbReference type="Pfam" id="PF02423">
    <property type="entry name" value="OCD_Mu_crystall"/>
    <property type="match status" value="1"/>
</dbReference>
<accession>A0ABS9PZH3</accession>
<sequence>MDPSPLRYLSDAEVQGLLPEPRTAVSLARRALVARAEGRAQVPPKPAVRLAGDGFANAMPAAVLDEDLLGCKWVTLVPDNPARGLPTAQGVMILSDARTGETRALMGAAALTAQRTAAVSGACLDALGDRSSPVAFLGAGVQARSHLLVLEALGYAETRVYARRPEAREDLSAWAAEAVPTLRLEVTDDPRAAVEGAGTVITGLSIGLRGQELDPVWVREDALLLPLDYASSVGSRLARDATLVSDDVEQLAAVAPAKLAADYPPATGWTGDAIRQPRPAGRLVCQNLGIAATDVVFAAYVADRAADRGAGTVLAR</sequence>
<organism evidence="1 2">
    <name type="scientific">Arsenicicoccus bolidensis</name>
    <dbReference type="NCBI Taxonomy" id="229480"/>
    <lineage>
        <taxon>Bacteria</taxon>
        <taxon>Bacillati</taxon>
        <taxon>Actinomycetota</taxon>
        <taxon>Actinomycetes</taxon>
        <taxon>Micrococcales</taxon>
        <taxon>Intrasporangiaceae</taxon>
        <taxon>Arsenicicoccus</taxon>
    </lineage>
</organism>
<gene>
    <name evidence="1" type="ORF">MHL29_03880</name>
</gene>
<dbReference type="InterPro" id="IPR036291">
    <property type="entry name" value="NAD(P)-bd_dom_sf"/>
</dbReference>
<name>A0ABS9PZH3_9MICO</name>
<evidence type="ECO:0000313" key="2">
    <source>
        <dbReference type="Proteomes" id="UP001521931"/>
    </source>
</evidence>
<dbReference type="Proteomes" id="UP001521931">
    <property type="component" value="Unassembled WGS sequence"/>
</dbReference>
<dbReference type="Gene3D" id="3.30.1780.10">
    <property type="entry name" value="ornithine cyclodeaminase, domain 1"/>
    <property type="match status" value="1"/>
</dbReference>
<dbReference type="Gene3D" id="3.40.50.720">
    <property type="entry name" value="NAD(P)-binding Rossmann-like Domain"/>
    <property type="match status" value="1"/>
</dbReference>
<dbReference type="PANTHER" id="PTHR13812:SF19">
    <property type="entry name" value="KETIMINE REDUCTASE MU-CRYSTALLIN"/>
    <property type="match status" value="1"/>
</dbReference>
<proteinExistence type="predicted"/>
<comment type="caution">
    <text evidence="1">The sequence shown here is derived from an EMBL/GenBank/DDBJ whole genome shotgun (WGS) entry which is preliminary data.</text>
</comment>
<dbReference type="PANTHER" id="PTHR13812">
    <property type="entry name" value="KETIMINE REDUCTASE MU-CRYSTALLIN"/>
    <property type="match status" value="1"/>
</dbReference>
<dbReference type="EMBL" id="JAKRCV010000007">
    <property type="protein sequence ID" value="MCG7321036.1"/>
    <property type="molecule type" value="Genomic_DNA"/>
</dbReference>
<protein>
    <submittedName>
        <fullName evidence="1">Ornithine cyclodeaminase family protein</fullName>
    </submittedName>
</protein>
<dbReference type="SUPFAM" id="SSF51735">
    <property type="entry name" value="NAD(P)-binding Rossmann-fold domains"/>
    <property type="match status" value="1"/>
</dbReference>
<reference evidence="1 2" key="1">
    <citation type="submission" date="2022-02" db="EMBL/GenBank/DDBJ databases">
        <title>Uncovering new skin microbiome diversity through culturing and metagenomics.</title>
        <authorList>
            <person name="Conlan S."/>
            <person name="Deming C."/>
            <person name="Nisc Comparative Sequencing Program N."/>
            <person name="Segre J.A."/>
        </authorList>
    </citation>
    <scope>NUCLEOTIDE SEQUENCE [LARGE SCALE GENOMIC DNA]</scope>
    <source>
        <strain evidence="1 2">ACRQZ</strain>
    </source>
</reference>
<dbReference type="RefSeq" id="WP_239262390.1">
    <property type="nucleotide sequence ID" value="NZ_JAKRCV010000007.1"/>
</dbReference>
<keyword evidence="2" id="KW-1185">Reference proteome</keyword>
<evidence type="ECO:0000313" key="1">
    <source>
        <dbReference type="EMBL" id="MCG7321036.1"/>
    </source>
</evidence>
<dbReference type="InterPro" id="IPR023401">
    <property type="entry name" value="ODC_N"/>
</dbReference>
<dbReference type="PIRSF" id="PIRSF001439">
    <property type="entry name" value="CryM"/>
    <property type="match status" value="1"/>
</dbReference>
<dbReference type="InterPro" id="IPR003462">
    <property type="entry name" value="ODC_Mu_crystall"/>
</dbReference>